<dbReference type="EMBL" id="JAACJM010000118">
    <property type="protein sequence ID" value="KAF5344790.1"/>
    <property type="molecule type" value="Genomic_DNA"/>
</dbReference>
<evidence type="ECO:0000313" key="2">
    <source>
        <dbReference type="EMBL" id="KAF5344790.1"/>
    </source>
</evidence>
<evidence type="ECO:0000256" key="1">
    <source>
        <dbReference type="SAM" id="MobiDB-lite"/>
    </source>
</evidence>
<dbReference type="Proteomes" id="UP000559256">
    <property type="component" value="Unassembled WGS sequence"/>
</dbReference>
<comment type="caution">
    <text evidence="2">The sequence shown here is derived from an EMBL/GenBank/DDBJ whole genome shotgun (WGS) entry which is preliminary data.</text>
</comment>
<feature type="region of interest" description="Disordered" evidence="1">
    <location>
        <begin position="21"/>
        <end position="42"/>
    </location>
</feature>
<organism evidence="2 3">
    <name type="scientific">Tetrapyrgos nigripes</name>
    <dbReference type="NCBI Taxonomy" id="182062"/>
    <lineage>
        <taxon>Eukaryota</taxon>
        <taxon>Fungi</taxon>
        <taxon>Dikarya</taxon>
        <taxon>Basidiomycota</taxon>
        <taxon>Agaricomycotina</taxon>
        <taxon>Agaricomycetes</taxon>
        <taxon>Agaricomycetidae</taxon>
        <taxon>Agaricales</taxon>
        <taxon>Marasmiineae</taxon>
        <taxon>Marasmiaceae</taxon>
        <taxon>Tetrapyrgos</taxon>
    </lineage>
</organism>
<feature type="compositionally biased region" description="Basic and acidic residues" evidence="1">
    <location>
        <begin position="23"/>
        <end position="35"/>
    </location>
</feature>
<gene>
    <name evidence="2" type="ORF">D9758_014429</name>
</gene>
<protein>
    <submittedName>
        <fullName evidence="2">Uncharacterized protein</fullName>
    </submittedName>
</protein>
<name>A0A8H5CN83_9AGAR</name>
<accession>A0A8H5CN83</accession>
<reference evidence="2 3" key="1">
    <citation type="journal article" date="2020" name="ISME J.">
        <title>Uncovering the hidden diversity of litter-decomposition mechanisms in mushroom-forming fungi.</title>
        <authorList>
            <person name="Floudas D."/>
            <person name="Bentzer J."/>
            <person name="Ahren D."/>
            <person name="Johansson T."/>
            <person name="Persson P."/>
            <person name="Tunlid A."/>
        </authorList>
    </citation>
    <scope>NUCLEOTIDE SEQUENCE [LARGE SCALE GENOMIC DNA]</scope>
    <source>
        <strain evidence="2 3">CBS 291.85</strain>
    </source>
</reference>
<proteinExistence type="predicted"/>
<keyword evidence="3" id="KW-1185">Reference proteome</keyword>
<sequence>MIMFEKERMLVLLERLGRGATGRNKEDRNKERDVGQSKTIHQVSPSITIKQMSSLFIFLPMSNPHTQLHSEPPIPLATLPHLPPLGSPATSAHRKEEVGYHVIQMTLGKNCSSLLPPHEASLLPPALESRIPINTTPIITSPLLDLPIIKNVPWLRLRIHNIYLYTSIILDEEGTHFRGLESWRGDRGTIGADGDFYDGCVVKKGRADRREMLTFQSQDDQLVLRGTDEYRSVLLTRISAQHVHLPYTCQITSTHPPIQLVFKH</sequence>
<evidence type="ECO:0000313" key="3">
    <source>
        <dbReference type="Proteomes" id="UP000559256"/>
    </source>
</evidence>
<dbReference type="AlphaFoldDB" id="A0A8H5CN83"/>